<evidence type="ECO:0000313" key="2">
    <source>
        <dbReference type="EMBL" id="RVW55620.1"/>
    </source>
</evidence>
<dbReference type="InterPro" id="IPR027417">
    <property type="entry name" value="P-loop_NTPase"/>
</dbReference>
<protein>
    <submittedName>
        <fullName evidence="2">Translocase of chloroplast 159, chloroplastic</fullName>
    </submittedName>
</protein>
<organism evidence="2 3">
    <name type="scientific">Vitis vinifera</name>
    <name type="common">Grape</name>
    <dbReference type="NCBI Taxonomy" id="29760"/>
    <lineage>
        <taxon>Eukaryota</taxon>
        <taxon>Viridiplantae</taxon>
        <taxon>Streptophyta</taxon>
        <taxon>Embryophyta</taxon>
        <taxon>Tracheophyta</taxon>
        <taxon>Spermatophyta</taxon>
        <taxon>Magnoliopsida</taxon>
        <taxon>eudicotyledons</taxon>
        <taxon>Gunneridae</taxon>
        <taxon>Pentapetalae</taxon>
        <taxon>rosids</taxon>
        <taxon>Vitales</taxon>
        <taxon>Vitaceae</taxon>
        <taxon>Viteae</taxon>
        <taxon>Vitis</taxon>
    </lineage>
</organism>
<comment type="caution">
    <text evidence="2">The sequence shown here is derived from an EMBL/GenBank/DDBJ whole genome shotgun (WGS) entry which is preliminary data.</text>
</comment>
<accession>A0A438F6I0</accession>
<dbReference type="AlphaFoldDB" id="A0A438F6I0"/>
<gene>
    <name evidence="2" type="primary">TOC159_1</name>
    <name evidence="2" type="ORF">CK203_088109</name>
</gene>
<dbReference type="SUPFAM" id="SSF52540">
    <property type="entry name" value="P-loop containing nucleoside triphosphate hydrolases"/>
    <property type="match status" value="1"/>
</dbReference>
<dbReference type="InterPro" id="IPR024283">
    <property type="entry name" value="TOC159_MAD"/>
</dbReference>
<name>A0A438F6I0_VITVI</name>
<evidence type="ECO:0000259" key="1">
    <source>
        <dbReference type="Pfam" id="PF11886"/>
    </source>
</evidence>
<proteinExistence type="predicted"/>
<feature type="domain" description="Translocase of chloroplast 159/132 membrane anchor" evidence="1">
    <location>
        <begin position="331"/>
        <end position="414"/>
    </location>
</feature>
<dbReference type="Proteomes" id="UP000288805">
    <property type="component" value="Unassembled WGS sequence"/>
</dbReference>
<evidence type="ECO:0000313" key="3">
    <source>
        <dbReference type="Proteomes" id="UP000288805"/>
    </source>
</evidence>
<dbReference type="Pfam" id="PF11886">
    <property type="entry name" value="TOC159_MAD"/>
    <property type="match status" value="1"/>
</dbReference>
<sequence length="501" mass="57049">MTNAFEPTTSAVNEIIGTIDGVKIRVLDTPGLRSSLMEQAFNRKILSSIKKFMKKFPPDVVLYVDRLDTEDKDLNDLPLLKSITSSLQSISQTVGDLRLMNPNLIIQYLLLRTIHCVERTEMVRRSIWSKKAIWLSTPFPTPTLLVVFLLQSFTHPKLSTDQGGENVDSDIELGNMTNTDEENDDVYDQLPAFKPLRRSDIAKLSKEQRTAYFEEYDYRVKLLQKKEWRQELKRLREMKKSAKMVGMIMFMWGRMETRNLEVQQLYQFPYLTWSSHLPLMQIILLTALKRTLLLLVCFPQKSLFKSPKGKNEFNIHFDSSVSSKHGENGSTMAGVSITFSGKNVATGLKIEDQIAVGRRLVLVGSTGAIRSQNDAAYGASFEIRLKENDFPIGQDQATLGLSLMKWRNDFALMGLAAWSNSRLHSWVFFQLPSPSLGVSVRDQSTSLVTSSMVMFSFVPLHRCCNSLQQPVTRLPIWICLIRFKTDPDQVGISFVALRIRS</sequence>
<reference evidence="2 3" key="1">
    <citation type="journal article" date="2018" name="PLoS Genet.">
        <title>Population sequencing reveals clonal diversity and ancestral inbreeding in the grapevine cultivar Chardonnay.</title>
        <authorList>
            <person name="Roach M.J."/>
            <person name="Johnson D.L."/>
            <person name="Bohlmann J."/>
            <person name="van Vuuren H.J."/>
            <person name="Jones S.J."/>
            <person name="Pretorius I.S."/>
            <person name="Schmidt S.A."/>
            <person name="Borneman A.R."/>
        </authorList>
    </citation>
    <scope>NUCLEOTIDE SEQUENCE [LARGE SCALE GENOMIC DNA]</scope>
    <source>
        <strain evidence="3">cv. Chardonnay</strain>
        <tissue evidence="2">Leaf</tissue>
    </source>
</reference>
<dbReference type="EMBL" id="QGNW01001111">
    <property type="protein sequence ID" value="RVW55620.1"/>
    <property type="molecule type" value="Genomic_DNA"/>
</dbReference>
<dbReference type="Gene3D" id="3.40.50.300">
    <property type="entry name" value="P-loop containing nucleotide triphosphate hydrolases"/>
    <property type="match status" value="1"/>
</dbReference>